<dbReference type="EMBL" id="LAVV01009172">
    <property type="protein sequence ID" value="KNZ51074.1"/>
    <property type="molecule type" value="Genomic_DNA"/>
</dbReference>
<gene>
    <name evidence="1" type="ORF">VP01_4102g1</name>
</gene>
<proteinExistence type="predicted"/>
<protein>
    <submittedName>
        <fullName evidence="1">Uncharacterized protein</fullName>
    </submittedName>
</protein>
<dbReference type="OrthoDB" id="2895259at2759"/>
<feature type="non-terminal residue" evidence="1">
    <location>
        <position position="454"/>
    </location>
</feature>
<keyword evidence="2" id="KW-1185">Reference proteome</keyword>
<organism evidence="1 2">
    <name type="scientific">Puccinia sorghi</name>
    <dbReference type="NCBI Taxonomy" id="27349"/>
    <lineage>
        <taxon>Eukaryota</taxon>
        <taxon>Fungi</taxon>
        <taxon>Dikarya</taxon>
        <taxon>Basidiomycota</taxon>
        <taxon>Pucciniomycotina</taxon>
        <taxon>Pucciniomycetes</taxon>
        <taxon>Pucciniales</taxon>
        <taxon>Pucciniaceae</taxon>
        <taxon>Puccinia</taxon>
    </lineage>
</organism>
<accession>A0A0L6URC4</accession>
<evidence type="ECO:0000313" key="2">
    <source>
        <dbReference type="Proteomes" id="UP000037035"/>
    </source>
</evidence>
<evidence type="ECO:0000313" key="1">
    <source>
        <dbReference type="EMBL" id="KNZ51074.1"/>
    </source>
</evidence>
<comment type="caution">
    <text evidence="1">The sequence shown here is derived from an EMBL/GenBank/DDBJ whole genome shotgun (WGS) entry which is preliminary data.</text>
</comment>
<dbReference type="Proteomes" id="UP000037035">
    <property type="component" value="Unassembled WGS sequence"/>
</dbReference>
<dbReference type="AlphaFoldDB" id="A0A0L6URC4"/>
<reference evidence="1 2" key="1">
    <citation type="submission" date="2015-08" db="EMBL/GenBank/DDBJ databases">
        <title>Next Generation Sequencing and Analysis of the Genome of Puccinia sorghi L Schw, the Causal Agent of Maize Common Rust.</title>
        <authorList>
            <person name="Rochi L."/>
            <person name="Burguener G."/>
            <person name="Darino M."/>
            <person name="Turjanski A."/>
            <person name="Kreff E."/>
            <person name="Dieguez M.J."/>
            <person name="Sacco F."/>
        </authorList>
    </citation>
    <scope>NUCLEOTIDE SEQUENCE [LARGE SCALE GENOMIC DNA]</scope>
    <source>
        <strain evidence="1 2">RO10H11247</strain>
    </source>
</reference>
<sequence>MLPKSSETQMKLKETCTIGLALSKFELLKICIPLQKFTDLYNPEFINYMEKVWLITLALKEQNHKIKSLFDQKKITSLQNINIPPWTAQYHYVNIDLASKEQCNLAQKKLESLLLLFFFVFTFNVSPNYSQISHTQEIITRIQNSLLIMTPLDTEKHLDSIEQLLKGLESLVDIQLCQNYAQCTPCLFFHIPPSSNNILPLPPAPVPVPVPCSSKWPLFVFLSDQVAFWSCSCPLWSLQGGSLVVTSLVAPHIVKSIIESENLSTGPPLQLLFHSHQRSYKRLKLLILLDLNVFNPRSPSLNPCFSSIEKRPEIKPPLHLITEIPAMGGSHVKDSLSLYIYIRGPFLELPGKSKNKSDTGKVLAYTQKFNSHACTIGWANTPLMSLYQHALKENVQLAQARKLKAFGMSNPPISPNSTSAPNAMELLAFQHGPHKRLSDAKQARQVQLNLCYDL</sequence>
<dbReference type="VEuPathDB" id="FungiDB:VP01_4102g1"/>
<name>A0A0L6URC4_9BASI</name>